<protein>
    <submittedName>
        <fullName evidence="1">Uncharacterized protein</fullName>
    </submittedName>
</protein>
<organism evidence="1 2">
    <name type="scientific">Alligator mississippiensis</name>
    <name type="common">American alligator</name>
    <dbReference type="NCBI Taxonomy" id="8496"/>
    <lineage>
        <taxon>Eukaryota</taxon>
        <taxon>Metazoa</taxon>
        <taxon>Chordata</taxon>
        <taxon>Craniata</taxon>
        <taxon>Vertebrata</taxon>
        <taxon>Euteleostomi</taxon>
        <taxon>Archelosauria</taxon>
        <taxon>Archosauria</taxon>
        <taxon>Crocodylia</taxon>
        <taxon>Alligatoridae</taxon>
        <taxon>Alligatorinae</taxon>
        <taxon>Alligator</taxon>
    </lineage>
</organism>
<name>A0A151NQB4_ALLMI</name>
<accession>A0A151NQB4</accession>
<dbReference type="EMBL" id="AKHW03002395">
    <property type="protein sequence ID" value="KYO39021.1"/>
    <property type="molecule type" value="Genomic_DNA"/>
</dbReference>
<gene>
    <name evidence="1" type="ORF">Y1Q_0022599</name>
</gene>
<proteinExistence type="predicted"/>
<comment type="caution">
    <text evidence="1">The sequence shown here is derived from an EMBL/GenBank/DDBJ whole genome shotgun (WGS) entry which is preliminary data.</text>
</comment>
<keyword evidence="2" id="KW-1185">Reference proteome</keyword>
<reference evidence="1 2" key="1">
    <citation type="journal article" date="2012" name="Genome Biol.">
        <title>Sequencing three crocodilian genomes to illuminate the evolution of archosaurs and amniotes.</title>
        <authorList>
            <person name="St John J.A."/>
            <person name="Braun E.L."/>
            <person name="Isberg S.R."/>
            <person name="Miles L.G."/>
            <person name="Chong A.Y."/>
            <person name="Gongora J."/>
            <person name="Dalzell P."/>
            <person name="Moran C."/>
            <person name="Bed'hom B."/>
            <person name="Abzhanov A."/>
            <person name="Burgess S.C."/>
            <person name="Cooksey A.M."/>
            <person name="Castoe T.A."/>
            <person name="Crawford N.G."/>
            <person name="Densmore L.D."/>
            <person name="Drew J.C."/>
            <person name="Edwards S.V."/>
            <person name="Faircloth B.C."/>
            <person name="Fujita M.K."/>
            <person name="Greenwold M.J."/>
            <person name="Hoffmann F.G."/>
            <person name="Howard J.M."/>
            <person name="Iguchi T."/>
            <person name="Janes D.E."/>
            <person name="Khan S.Y."/>
            <person name="Kohno S."/>
            <person name="de Koning A.J."/>
            <person name="Lance S.L."/>
            <person name="McCarthy F.M."/>
            <person name="McCormack J.E."/>
            <person name="Merchant M.E."/>
            <person name="Peterson D.G."/>
            <person name="Pollock D.D."/>
            <person name="Pourmand N."/>
            <person name="Raney B.J."/>
            <person name="Roessler K.A."/>
            <person name="Sanford J.R."/>
            <person name="Sawyer R.H."/>
            <person name="Schmidt C.J."/>
            <person name="Triplett E.W."/>
            <person name="Tuberville T.D."/>
            <person name="Venegas-Anaya M."/>
            <person name="Howard J.T."/>
            <person name="Jarvis E.D."/>
            <person name="Guillette L.J.Jr."/>
            <person name="Glenn T.C."/>
            <person name="Green R.E."/>
            <person name="Ray D.A."/>
        </authorList>
    </citation>
    <scope>NUCLEOTIDE SEQUENCE [LARGE SCALE GENOMIC DNA]</scope>
    <source>
        <strain evidence="1">KSC_2009_1</strain>
    </source>
</reference>
<sequence length="75" mass="8804">MHEPHSTLMIHTKPKAQQLRWWHYVGFLQWRTANVCRQLTTGELIPPPHRREWPFSDQGCISRSVGPSKMAARVQ</sequence>
<dbReference type="AlphaFoldDB" id="A0A151NQB4"/>
<evidence type="ECO:0000313" key="2">
    <source>
        <dbReference type="Proteomes" id="UP000050525"/>
    </source>
</evidence>
<dbReference type="Proteomes" id="UP000050525">
    <property type="component" value="Unassembled WGS sequence"/>
</dbReference>
<evidence type="ECO:0000313" key="1">
    <source>
        <dbReference type="EMBL" id="KYO39021.1"/>
    </source>
</evidence>